<evidence type="ECO:0000313" key="3">
    <source>
        <dbReference type="Proteomes" id="UP000003107"/>
    </source>
</evidence>
<dbReference type="STRING" id="553219.CAMSH0001_0193"/>
<name>C6RJ91_9BACT</name>
<evidence type="ECO:0000256" key="1">
    <source>
        <dbReference type="SAM" id="Phobius"/>
    </source>
</evidence>
<sequence>MILFLPTLKRLAAPRTVFILGILILLKFLLRLTRKSGIIPKIPLRNLNLTGRASKRKTNLQYNLENSLNFRFN</sequence>
<keyword evidence="1" id="KW-0472">Membrane</keyword>
<feature type="transmembrane region" description="Helical" evidence="1">
    <location>
        <begin position="12"/>
        <end position="30"/>
    </location>
</feature>
<protein>
    <submittedName>
        <fullName evidence="2">Uncharacterized protein</fullName>
    </submittedName>
</protein>
<keyword evidence="3" id="KW-1185">Reference proteome</keyword>
<dbReference type="AlphaFoldDB" id="C6RJ91"/>
<keyword evidence="1" id="KW-1133">Transmembrane helix</keyword>
<keyword evidence="1" id="KW-0812">Transmembrane</keyword>
<organism evidence="2 3">
    <name type="scientific">Campylobacter showae RM3277</name>
    <dbReference type="NCBI Taxonomy" id="553219"/>
    <lineage>
        <taxon>Bacteria</taxon>
        <taxon>Pseudomonadati</taxon>
        <taxon>Campylobacterota</taxon>
        <taxon>Epsilonproteobacteria</taxon>
        <taxon>Campylobacterales</taxon>
        <taxon>Campylobacteraceae</taxon>
        <taxon>Campylobacter</taxon>
    </lineage>
</organism>
<proteinExistence type="predicted"/>
<dbReference type="Proteomes" id="UP000003107">
    <property type="component" value="Unassembled WGS sequence"/>
</dbReference>
<accession>C6RJ91</accession>
<evidence type="ECO:0000313" key="2">
    <source>
        <dbReference type="EMBL" id="EET78672.1"/>
    </source>
</evidence>
<dbReference type="EMBL" id="ACVQ01000033">
    <property type="protein sequence ID" value="EET78672.1"/>
    <property type="molecule type" value="Genomic_DNA"/>
</dbReference>
<reference evidence="2 3" key="1">
    <citation type="submission" date="2009-07" db="EMBL/GenBank/DDBJ databases">
        <authorList>
            <person name="Madupu R."/>
            <person name="Sebastian Y."/>
            <person name="Durkin A.S."/>
            <person name="Torralba M."/>
            <person name="Methe B."/>
            <person name="Sutton G.G."/>
            <person name="Strausberg R.L."/>
            <person name="Nelson K.E."/>
        </authorList>
    </citation>
    <scope>NUCLEOTIDE SEQUENCE [LARGE SCALE GENOMIC DNA]</scope>
    <source>
        <strain evidence="2 3">RM3277</strain>
    </source>
</reference>
<comment type="caution">
    <text evidence="2">The sequence shown here is derived from an EMBL/GenBank/DDBJ whole genome shotgun (WGS) entry which is preliminary data.</text>
</comment>
<gene>
    <name evidence="2" type="ORF">CAMSH0001_0193</name>
</gene>